<feature type="compositionally biased region" description="Low complexity" evidence="1">
    <location>
        <begin position="311"/>
        <end position="367"/>
    </location>
</feature>
<evidence type="ECO:0000256" key="1">
    <source>
        <dbReference type="SAM" id="MobiDB-lite"/>
    </source>
</evidence>
<dbReference type="Proteomes" id="UP001500889">
    <property type="component" value="Chromosome J"/>
</dbReference>
<organism evidence="4 5">
    <name type="scientific">Drosophila madeirensis</name>
    <name type="common">Fruit fly</name>
    <dbReference type="NCBI Taxonomy" id="30013"/>
    <lineage>
        <taxon>Eukaryota</taxon>
        <taxon>Metazoa</taxon>
        <taxon>Ecdysozoa</taxon>
        <taxon>Arthropoda</taxon>
        <taxon>Hexapoda</taxon>
        <taxon>Insecta</taxon>
        <taxon>Pterygota</taxon>
        <taxon>Neoptera</taxon>
        <taxon>Endopterygota</taxon>
        <taxon>Diptera</taxon>
        <taxon>Brachycera</taxon>
        <taxon>Muscomorpha</taxon>
        <taxon>Ephydroidea</taxon>
        <taxon>Drosophilidae</taxon>
        <taxon>Drosophila</taxon>
        <taxon>Sophophora</taxon>
    </lineage>
</organism>
<dbReference type="CDD" id="cd00104">
    <property type="entry name" value="KAZAL_FS"/>
    <property type="match status" value="1"/>
</dbReference>
<dbReference type="EMBL" id="AP029265">
    <property type="protein sequence ID" value="BFF98743.1"/>
    <property type="molecule type" value="Genomic_DNA"/>
</dbReference>
<dbReference type="InterPro" id="IPR036058">
    <property type="entry name" value="Kazal_dom_sf"/>
</dbReference>
<protein>
    <submittedName>
        <fullName evidence="4">Mediator of RNA polymerase II transcription subunit 26</fullName>
    </submittedName>
</protein>
<evidence type="ECO:0000259" key="3">
    <source>
        <dbReference type="Pfam" id="PF07648"/>
    </source>
</evidence>
<sequence length="614" mass="69620">MSQGVMNLLNNLLKIFVVFACVFSRVQCNKNGGQEYTSDSDLLRNARLFDFLGEPKPHFSHTRSRPPGPNVFPLHRLNARSDGPAPNQFPPNFALRSPQPPAGLHHMGIEQNANYPFIENNPQHRGYHYDNSKPVRFAHFKDAVLDVGKNQFVRPEGILQYPSEQYLQNFKTAPRFNGNVNLLQKNPNPSYTPFPQHEIPVQPNQYMHYPKPYVQPENYGPVQSKQAVMKKAQFPQEHSSYAVHEELDNLPKQGIPQQQGNFRQPVAPQIESKEAQDYLHFMGTNEYFLPKRDPDYKKLDAEHDGVPSPIQHSQQYPQSQLQQYQQQQQSQQQPRQQPQPQPQQHLQQPQQQHKQHQQQPQQQHHYPINGGAQHHATDNSLSSSYHEPIQVADLFYNQDPAPPNVAVVRGSYQAGQDVFVVKSDGNKAVKHVVLTPMAAQTTTPAPPSTARNQNHQKSHKGFTQEPVRFEFTEQDAIRGHISYTQSPQGNKYKYETIYSTPHQTNPVQAPAPIAEIAKPIKEYSDDIEDSADTEHSKQQQIENTQIQAAGAANSQDDTKATESYCENICANVYDENDEIVCGSDGYMYTGETQLECYSSCLNISITIKSKGSCT</sequence>
<feature type="region of interest" description="Disordered" evidence="1">
    <location>
        <begin position="295"/>
        <end position="383"/>
    </location>
</feature>
<evidence type="ECO:0000313" key="5">
    <source>
        <dbReference type="Proteomes" id="UP001500889"/>
    </source>
</evidence>
<dbReference type="InterPro" id="IPR002350">
    <property type="entry name" value="Kazal_dom"/>
</dbReference>
<feature type="domain" description="Kazal-like" evidence="3">
    <location>
        <begin position="565"/>
        <end position="613"/>
    </location>
</feature>
<feature type="chain" id="PRO_5043426186" evidence="2">
    <location>
        <begin position="29"/>
        <end position="614"/>
    </location>
</feature>
<reference evidence="4 5" key="1">
    <citation type="submission" date="2024-02" db="EMBL/GenBank/DDBJ databases">
        <title>A chromosome-level genome assembly of Drosophila madeirensis, a fruit fly species endemic to Madeira island.</title>
        <authorList>
            <person name="Tomihara K."/>
            <person name="Llopart A."/>
            <person name="Yamamoto D."/>
        </authorList>
    </citation>
    <scope>NUCLEOTIDE SEQUENCE [LARGE SCALE GENOMIC DNA]</scope>
    <source>
        <strain evidence="4 5">RF1</strain>
    </source>
</reference>
<feature type="compositionally biased region" description="Basic and acidic residues" evidence="1">
    <location>
        <begin position="295"/>
        <end position="305"/>
    </location>
</feature>
<accession>A0AAU9FSJ9</accession>
<feature type="region of interest" description="Disordered" evidence="1">
    <location>
        <begin position="440"/>
        <end position="461"/>
    </location>
</feature>
<keyword evidence="2" id="KW-0732">Signal</keyword>
<evidence type="ECO:0000256" key="2">
    <source>
        <dbReference type="SAM" id="SignalP"/>
    </source>
</evidence>
<dbReference type="AlphaFoldDB" id="A0AAU9FSJ9"/>
<dbReference type="Pfam" id="PF07648">
    <property type="entry name" value="Kazal_2"/>
    <property type="match status" value="1"/>
</dbReference>
<keyword evidence="5" id="KW-1185">Reference proteome</keyword>
<name>A0AAU9FSJ9_DROMD</name>
<feature type="region of interest" description="Disordered" evidence="1">
    <location>
        <begin position="82"/>
        <end position="107"/>
    </location>
</feature>
<feature type="signal peptide" evidence="2">
    <location>
        <begin position="1"/>
        <end position="28"/>
    </location>
</feature>
<proteinExistence type="predicted"/>
<dbReference type="SUPFAM" id="SSF100895">
    <property type="entry name" value="Kazal-type serine protease inhibitors"/>
    <property type="match status" value="1"/>
</dbReference>
<dbReference type="Gene3D" id="3.30.60.30">
    <property type="match status" value="1"/>
</dbReference>
<evidence type="ECO:0000313" key="4">
    <source>
        <dbReference type="EMBL" id="BFF98743.1"/>
    </source>
</evidence>
<gene>
    <name evidence="4" type="ORF">DMAD_06815</name>
</gene>